<dbReference type="SMART" id="SM00849">
    <property type="entry name" value="Lactamase_B"/>
    <property type="match status" value="1"/>
</dbReference>
<evidence type="ECO:0000259" key="1">
    <source>
        <dbReference type="PROSITE" id="PS50206"/>
    </source>
</evidence>
<dbReference type="CDD" id="cd07724">
    <property type="entry name" value="POD-like_MBL-fold"/>
    <property type="match status" value="1"/>
</dbReference>
<proteinExistence type="predicted"/>
<dbReference type="KEGG" id="tum:CBW65_19600"/>
<gene>
    <name evidence="2" type="ORF">CBW65_19600</name>
</gene>
<dbReference type="Pfam" id="PF00753">
    <property type="entry name" value="Lactamase_B"/>
    <property type="match status" value="1"/>
</dbReference>
<dbReference type="InterPro" id="IPR001763">
    <property type="entry name" value="Rhodanese-like_dom"/>
</dbReference>
<dbReference type="CDD" id="cd00158">
    <property type="entry name" value="RHOD"/>
    <property type="match status" value="1"/>
</dbReference>
<keyword evidence="3" id="KW-1185">Reference proteome</keyword>
<dbReference type="GO" id="GO:0070813">
    <property type="term" value="P:hydrogen sulfide metabolic process"/>
    <property type="evidence" value="ECO:0007669"/>
    <property type="project" value="TreeGrafter"/>
</dbReference>
<dbReference type="InterPro" id="IPR036866">
    <property type="entry name" value="RibonucZ/Hydroxyglut_hydro"/>
</dbReference>
<dbReference type="GO" id="GO:0050313">
    <property type="term" value="F:sulfur dioxygenase activity"/>
    <property type="evidence" value="ECO:0007669"/>
    <property type="project" value="InterPro"/>
</dbReference>
<dbReference type="OrthoDB" id="9784009at2"/>
<dbReference type="Proteomes" id="UP000195437">
    <property type="component" value="Chromosome"/>
</dbReference>
<dbReference type="InterPro" id="IPR051682">
    <property type="entry name" value="Mito_Persulfide_Diox"/>
</dbReference>
<dbReference type="AlphaFoldDB" id="A0A1Y0IRQ9"/>
<dbReference type="SUPFAM" id="SSF52821">
    <property type="entry name" value="Rhodanese/Cell cycle control phosphatase"/>
    <property type="match status" value="1"/>
</dbReference>
<dbReference type="Pfam" id="PF00581">
    <property type="entry name" value="Rhodanese"/>
    <property type="match status" value="1"/>
</dbReference>
<evidence type="ECO:0000313" key="2">
    <source>
        <dbReference type="EMBL" id="ARU62940.1"/>
    </source>
</evidence>
<dbReference type="EMBL" id="CP021434">
    <property type="protein sequence ID" value="ARU62940.1"/>
    <property type="molecule type" value="Genomic_DNA"/>
</dbReference>
<dbReference type="PROSITE" id="PS50206">
    <property type="entry name" value="RHODANESE_3"/>
    <property type="match status" value="1"/>
</dbReference>
<dbReference type="Gene3D" id="3.40.250.10">
    <property type="entry name" value="Rhodanese-like domain"/>
    <property type="match status" value="1"/>
</dbReference>
<sequence length="379" mass="41249">MAVQPLSAAELQRWIEQKDDRAVLLDVRSAKEFAEWKIQTDALPSINIPLAQFEDASLEAWKNVPADRKIAVICRRGRTAMIVAKILDAQGFDVYCLNKGLQEWSQFYHGVTVTEADDWKLIQVLRMGKGCLSYLLVSGGEALVCDPGRHVEEYLQLAEREGAKIRYVVDTHLHADHISGGQHLARAAGAEYLISAVEMEGAELAYVPLEQHDVIRVGAVAVKVLRVPTPGHTPGSTSFLIADRYLLSGDTVFVGGLGRPDLGGKAHEWAQKLYETVFGAIARLADDVVVLPAHFSDLTREAGAAGYVGAPLQEIRANNDLMRTADPAQFTELVAGRVGAAPPNYAEIVQVNRGLLAADGDKQLELETGPNRCAVKHTS</sequence>
<dbReference type="SUPFAM" id="SSF56281">
    <property type="entry name" value="Metallo-hydrolase/oxidoreductase"/>
    <property type="match status" value="1"/>
</dbReference>
<dbReference type="InterPro" id="IPR044528">
    <property type="entry name" value="POD-like_MBL-fold"/>
</dbReference>
<dbReference type="RefSeq" id="WP_087458290.1">
    <property type="nucleotide sequence ID" value="NZ_CP021434.1"/>
</dbReference>
<dbReference type="GO" id="GO:0006749">
    <property type="term" value="P:glutathione metabolic process"/>
    <property type="evidence" value="ECO:0007669"/>
    <property type="project" value="InterPro"/>
</dbReference>
<organism evidence="2 3">
    <name type="scientific">Tumebacillus avium</name>
    <dbReference type="NCBI Taxonomy" id="1903704"/>
    <lineage>
        <taxon>Bacteria</taxon>
        <taxon>Bacillati</taxon>
        <taxon>Bacillota</taxon>
        <taxon>Bacilli</taxon>
        <taxon>Bacillales</taxon>
        <taxon>Alicyclobacillaceae</taxon>
        <taxon>Tumebacillus</taxon>
    </lineage>
</organism>
<evidence type="ECO:0000313" key="3">
    <source>
        <dbReference type="Proteomes" id="UP000195437"/>
    </source>
</evidence>
<accession>A0A1Y0IRQ9</accession>
<reference evidence="3" key="1">
    <citation type="submission" date="2017-05" db="EMBL/GenBank/DDBJ databases">
        <authorList>
            <person name="Sung H."/>
        </authorList>
    </citation>
    <scope>NUCLEOTIDE SEQUENCE [LARGE SCALE GENOMIC DNA]</scope>
    <source>
        <strain evidence="3">AR23208</strain>
    </source>
</reference>
<protein>
    <recommendedName>
        <fullName evidence="1">Rhodanese domain-containing protein</fullName>
    </recommendedName>
</protein>
<dbReference type="PANTHER" id="PTHR43084:SF7">
    <property type="entry name" value="BETA-LACTAMASE DOMAIN PROTEIN"/>
    <property type="match status" value="1"/>
</dbReference>
<dbReference type="InterPro" id="IPR036873">
    <property type="entry name" value="Rhodanese-like_dom_sf"/>
</dbReference>
<dbReference type="InterPro" id="IPR001279">
    <property type="entry name" value="Metallo-B-lactamas"/>
</dbReference>
<dbReference type="SMART" id="SM00450">
    <property type="entry name" value="RHOD"/>
    <property type="match status" value="1"/>
</dbReference>
<name>A0A1Y0IRQ9_9BACL</name>
<feature type="domain" description="Rhodanese" evidence="1">
    <location>
        <begin position="18"/>
        <end position="113"/>
    </location>
</feature>
<dbReference type="PANTHER" id="PTHR43084">
    <property type="entry name" value="PERSULFIDE DIOXYGENASE ETHE1"/>
    <property type="match status" value="1"/>
</dbReference>
<dbReference type="Gene3D" id="3.60.15.10">
    <property type="entry name" value="Ribonuclease Z/Hydroxyacylglutathione hydrolase-like"/>
    <property type="match status" value="1"/>
</dbReference>